<evidence type="ECO:0000313" key="4">
    <source>
        <dbReference type="EMBL" id="MBP1853828.1"/>
    </source>
</evidence>
<evidence type="ECO:0000259" key="3">
    <source>
        <dbReference type="Pfam" id="PF12695"/>
    </source>
</evidence>
<dbReference type="RefSeq" id="WP_209455456.1">
    <property type="nucleotide sequence ID" value="NZ_BAAACS010000017.1"/>
</dbReference>
<dbReference type="InterPro" id="IPR029058">
    <property type="entry name" value="AB_hydrolase_fold"/>
</dbReference>
<name>A0ABS4E7D1_9FIRM</name>
<organism evidence="4 5">
    <name type="scientific">Metaclostridioides mangenotii</name>
    <dbReference type="NCBI Taxonomy" id="1540"/>
    <lineage>
        <taxon>Bacteria</taxon>
        <taxon>Bacillati</taxon>
        <taxon>Bacillota</taxon>
        <taxon>Clostridia</taxon>
        <taxon>Peptostreptococcales</taxon>
        <taxon>Peptostreptococcaceae</taxon>
        <taxon>Metaclostridioides</taxon>
    </lineage>
</organism>
<dbReference type="EMBL" id="JAGGJX010000001">
    <property type="protein sequence ID" value="MBP1853828.1"/>
    <property type="molecule type" value="Genomic_DNA"/>
</dbReference>
<proteinExistence type="predicted"/>
<protein>
    <submittedName>
        <fullName evidence="4">Alpha/beta-hydrolase family hydrolase</fullName>
    </submittedName>
</protein>
<dbReference type="Proteomes" id="UP000767291">
    <property type="component" value="Unassembled WGS sequence"/>
</dbReference>
<dbReference type="Gene3D" id="3.40.50.1820">
    <property type="entry name" value="alpha/beta hydrolase"/>
    <property type="match status" value="1"/>
</dbReference>
<dbReference type="Pfam" id="PF12695">
    <property type="entry name" value="Abhydrolase_5"/>
    <property type="match status" value="1"/>
</dbReference>
<gene>
    <name evidence="4" type="ORF">J2Z43_000218</name>
</gene>
<keyword evidence="2" id="KW-0812">Transmembrane</keyword>
<feature type="domain" description="Alpha/beta hydrolase fold-5" evidence="3">
    <location>
        <begin position="121"/>
        <end position="282"/>
    </location>
</feature>
<dbReference type="InterPro" id="IPR029059">
    <property type="entry name" value="AB_hydrolase_5"/>
</dbReference>
<feature type="transmembrane region" description="Helical" evidence="2">
    <location>
        <begin position="61"/>
        <end position="82"/>
    </location>
</feature>
<evidence type="ECO:0000256" key="2">
    <source>
        <dbReference type="SAM" id="Phobius"/>
    </source>
</evidence>
<evidence type="ECO:0000313" key="5">
    <source>
        <dbReference type="Proteomes" id="UP000767291"/>
    </source>
</evidence>
<feature type="region of interest" description="Disordered" evidence="1">
    <location>
        <begin position="32"/>
        <end position="51"/>
    </location>
</feature>
<keyword evidence="5" id="KW-1185">Reference proteome</keyword>
<dbReference type="SUPFAM" id="SSF53474">
    <property type="entry name" value="alpha/beta-Hydrolases"/>
    <property type="match status" value="1"/>
</dbReference>
<sequence length="297" mass="32705">MGKDVKAKNKKKYDTFSITMELEKPLLYDLEDDKNNKSNKTNNNNKNDGDNGIKPSIMKKVMIGISAILIMAIIVFVIWANITYKPQMLAEEALVSDKNVEVSVNKFISFSPIGKTPTKGFIFYPGAKIDPEAYAPLCKAIAEKGYQVVIVPMPLNLATLSINKGEKVIDKYQSIDTWIVGGHSLGGTMAAKFARNNNNVDGVVLLASYPMGDELKDLGKDVLSIWGSKDGVLNFENLINAKANLPDDTTYVEIEGANHSQFADYGDQKGDNEAIVSQEKQLDITTSSILKFLKNIK</sequence>
<reference evidence="4 5" key="1">
    <citation type="submission" date="2021-03" db="EMBL/GenBank/DDBJ databases">
        <title>Genomic Encyclopedia of Type Strains, Phase IV (KMG-IV): sequencing the most valuable type-strain genomes for metagenomic binning, comparative biology and taxonomic classification.</title>
        <authorList>
            <person name="Goeker M."/>
        </authorList>
    </citation>
    <scope>NUCLEOTIDE SEQUENCE [LARGE SCALE GENOMIC DNA]</scope>
    <source>
        <strain evidence="4 5">DSM 1289</strain>
    </source>
</reference>
<comment type="caution">
    <text evidence="4">The sequence shown here is derived from an EMBL/GenBank/DDBJ whole genome shotgun (WGS) entry which is preliminary data.</text>
</comment>
<keyword evidence="2" id="KW-0472">Membrane</keyword>
<keyword evidence="2" id="KW-1133">Transmembrane helix</keyword>
<accession>A0ABS4E7D1</accession>
<evidence type="ECO:0000256" key="1">
    <source>
        <dbReference type="SAM" id="MobiDB-lite"/>
    </source>
</evidence>